<dbReference type="OrthoDB" id="163794at2759"/>
<evidence type="ECO:0000256" key="1">
    <source>
        <dbReference type="ARBA" id="ARBA00004370"/>
    </source>
</evidence>
<evidence type="ECO:0000256" key="6">
    <source>
        <dbReference type="SAM" id="Phobius"/>
    </source>
</evidence>
<dbReference type="AlphaFoldDB" id="A0A448ZHJ8"/>
<evidence type="ECO:0000256" key="5">
    <source>
        <dbReference type="ARBA" id="ARBA00023136"/>
    </source>
</evidence>
<feature type="transmembrane region" description="Helical" evidence="6">
    <location>
        <begin position="50"/>
        <end position="71"/>
    </location>
</feature>
<evidence type="ECO:0008006" key="9">
    <source>
        <dbReference type="Google" id="ProtNLM"/>
    </source>
</evidence>
<name>A0A448ZHJ8_9STRA</name>
<dbReference type="Pfam" id="PF04930">
    <property type="entry name" value="FUN14"/>
    <property type="match status" value="1"/>
</dbReference>
<dbReference type="GO" id="GO:0016020">
    <property type="term" value="C:membrane"/>
    <property type="evidence" value="ECO:0007669"/>
    <property type="project" value="UniProtKB-SubCell"/>
</dbReference>
<reference evidence="7 8" key="1">
    <citation type="submission" date="2019-01" db="EMBL/GenBank/DDBJ databases">
        <authorList>
            <person name="Ferrante I. M."/>
        </authorList>
    </citation>
    <scope>NUCLEOTIDE SEQUENCE [LARGE SCALE GENOMIC DNA]</scope>
    <source>
        <strain evidence="7 8">B856</strain>
    </source>
</reference>
<keyword evidence="4 6" id="KW-1133">Transmembrane helix</keyword>
<proteinExistence type="inferred from homology"/>
<dbReference type="Proteomes" id="UP000291116">
    <property type="component" value="Unassembled WGS sequence"/>
</dbReference>
<organism evidence="7 8">
    <name type="scientific">Pseudo-nitzschia multistriata</name>
    <dbReference type="NCBI Taxonomy" id="183589"/>
    <lineage>
        <taxon>Eukaryota</taxon>
        <taxon>Sar</taxon>
        <taxon>Stramenopiles</taxon>
        <taxon>Ochrophyta</taxon>
        <taxon>Bacillariophyta</taxon>
        <taxon>Bacillariophyceae</taxon>
        <taxon>Bacillariophycidae</taxon>
        <taxon>Bacillariales</taxon>
        <taxon>Bacillariaceae</taxon>
        <taxon>Pseudo-nitzschia</taxon>
    </lineage>
</organism>
<keyword evidence="5 6" id="KW-0472">Membrane</keyword>
<protein>
    <recommendedName>
        <fullName evidence="9">EF-hand domain-containing protein</fullName>
    </recommendedName>
</protein>
<accession>A0A448ZHJ8</accession>
<dbReference type="PANTHER" id="PTHR21346:SF10">
    <property type="entry name" value="TRANSMEMBRANE PROTEIN"/>
    <property type="match status" value="1"/>
</dbReference>
<comment type="similarity">
    <text evidence="2">Belongs to the FUN14 family.</text>
</comment>
<evidence type="ECO:0000256" key="3">
    <source>
        <dbReference type="ARBA" id="ARBA00022692"/>
    </source>
</evidence>
<comment type="subcellular location">
    <subcellularLocation>
        <location evidence="1">Membrane</location>
    </subcellularLocation>
</comment>
<dbReference type="EMBL" id="CAACVS010000356">
    <property type="protein sequence ID" value="VEU41513.1"/>
    <property type="molecule type" value="Genomic_DNA"/>
</dbReference>
<evidence type="ECO:0000313" key="7">
    <source>
        <dbReference type="EMBL" id="VEU41513.1"/>
    </source>
</evidence>
<keyword evidence="3 6" id="KW-0812">Transmembrane</keyword>
<keyword evidence="8" id="KW-1185">Reference proteome</keyword>
<dbReference type="PANTHER" id="PTHR21346">
    <property type="entry name" value="FUN14 DOMAIN CONTAINING"/>
    <property type="match status" value="1"/>
</dbReference>
<gene>
    <name evidence="7" type="ORF">PSNMU_V1.4_AUG-EV-PASAV3_0083790</name>
</gene>
<sequence length="131" mass="13778">MADNKEIEEVPPEDPMASAIDRAKPILAKVSFGSIVGYCSGVALKKAGKLAAVVLGAGFVALQTCASYGYLTIDWDKVKGDAIKKVDTSGDGTFDAGDLKVYWAKLKSLLTANLPNNTGFSLGFLYGIKQG</sequence>
<dbReference type="InterPro" id="IPR007014">
    <property type="entry name" value="FUN14"/>
</dbReference>
<evidence type="ECO:0000256" key="2">
    <source>
        <dbReference type="ARBA" id="ARBA00009160"/>
    </source>
</evidence>
<evidence type="ECO:0000256" key="4">
    <source>
        <dbReference type="ARBA" id="ARBA00022989"/>
    </source>
</evidence>
<evidence type="ECO:0000313" key="8">
    <source>
        <dbReference type="Proteomes" id="UP000291116"/>
    </source>
</evidence>